<dbReference type="Pfam" id="PF00593">
    <property type="entry name" value="TonB_dep_Rec_b-barrel"/>
    <property type="match status" value="1"/>
</dbReference>
<evidence type="ECO:0000313" key="9">
    <source>
        <dbReference type="Proteomes" id="UP000315673"/>
    </source>
</evidence>
<dbReference type="SUPFAM" id="SSF56935">
    <property type="entry name" value="Porins"/>
    <property type="match status" value="1"/>
</dbReference>
<dbReference type="InterPro" id="IPR036942">
    <property type="entry name" value="Beta-barrel_TonB_sf"/>
</dbReference>
<dbReference type="GO" id="GO:0009279">
    <property type="term" value="C:cell outer membrane"/>
    <property type="evidence" value="ECO:0007669"/>
    <property type="project" value="UniProtKB-SubCell"/>
</dbReference>
<evidence type="ECO:0000256" key="5">
    <source>
        <dbReference type="SAM" id="SignalP"/>
    </source>
</evidence>
<evidence type="ECO:0000256" key="1">
    <source>
        <dbReference type="ARBA" id="ARBA00004442"/>
    </source>
</evidence>
<dbReference type="KEGG" id="spai:FPZ24_10680"/>
<protein>
    <submittedName>
        <fullName evidence="8">TonB-dependent receptor</fullName>
    </submittedName>
</protein>
<feature type="domain" description="TonB-dependent receptor plug" evidence="7">
    <location>
        <begin position="63"/>
        <end position="162"/>
    </location>
</feature>
<feature type="chain" id="PRO_5023053127" evidence="5">
    <location>
        <begin position="24"/>
        <end position="1035"/>
    </location>
</feature>
<dbReference type="Gene3D" id="2.170.130.10">
    <property type="entry name" value="TonB-dependent receptor, plug domain"/>
    <property type="match status" value="1"/>
</dbReference>
<dbReference type="PANTHER" id="PTHR40980">
    <property type="entry name" value="PLUG DOMAIN-CONTAINING PROTEIN"/>
    <property type="match status" value="1"/>
</dbReference>
<dbReference type="Gene3D" id="2.40.170.20">
    <property type="entry name" value="TonB-dependent receptor, beta-barrel domain"/>
    <property type="match status" value="1"/>
</dbReference>
<feature type="signal peptide" evidence="5">
    <location>
        <begin position="1"/>
        <end position="23"/>
    </location>
</feature>
<dbReference type="EMBL" id="CP042306">
    <property type="protein sequence ID" value="QDZ07893.1"/>
    <property type="molecule type" value="Genomic_DNA"/>
</dbReference>
<dbReference type="OrthoDB" id="8728606at2"/>
<evidence type="ECO:0000256" key="3">
    <source>
        <dbReference type="ARBA" id="ARBA00023237"/>
    </source>
</evidence>
<keyword evidence="3" id="KW-0998">Cell outer membrane</keyword>
<dbReference type="PANTHER" id="PTHR40980:SF3">
    <property type="entry name" value="TONB-DEPENDENT RECEPTOR-LIKE BETA-BARREL DOMAIN-CONTAINING PROTEIN"/>
    <property type="match status" value="1"/>
</dbReference>
<keyword evidence="9" id="KW-1185">Reference proteome</keyword>
<dbReference type="RefSeq" id="WP_146571836.1">
    <property type="nucleotide sequence ID" value="NZ_CP042306.1"/>
</dbReference>
<dbReference type="Proteomes" id="UP000315673">
    <property type="component" value="Chromosome"/>
</dbReference>
<evidence type="ECO:0000259" key="6">
    <source>
        <dbReference type="Pfam" id="PF00593"/>
    </source>
</evidence>
<keyword evidence="2 4" id="KW-0472">Membrane</keyword>
<evidence type="ECO:0000256" key="2">
    <source>
        <dbReference type="ARBA" id="ARBA00023136"/>
    </source>
</evidence>
<name>A0A5B8LIC9_9SPHN</name>
<dbReference type="InterPro" id="IPR037066">
    <property type="entry name" value="Plug_dom_sf"/>
</dbReference>
<sequence length="1035" mass="111515">MTKVGLRSGVAIGALLIAAPAWAQDAPAPQTNATPSAEAPAVPDSDIVISGFRQSYADALRTKRDSAQITDSISSDGLGRFPDLNVGEAIQRIPGVQINREADGRAATISLRGLPGTFARTTLNGAGFADPILNGSTPLGAFNSDIFTSITVIKSPTAADLAGGLSGNIDLRIAPALSRKEGGFIKVSYEYNTLGKLGTPATTIGYNGRLSDNFAVFGVFAYKQEKFRRDSITVNSWNNKLGSIQVGNQAVPGSNPVYDALIAQYPGGIYYPSQTRQLVRFNSGNLFTGATGFEWKPTPTLKIGATGFYTQRNLDKSLNFLRYIDAGPGNNTNTALTATSAVSHLTQIGTPYLATSPSGQRAYINSFSAENINTFDSIRSEPGKQRTYSITPKVEFDNDVWRLNVQGTYSRAKVVSNQIELDIVQNPYRNLNAAGLNGITTSVYTGGTDLSGYTAVLNTPNASHIPVGGYPLPAPANAATQNGAQLPGTAAGTLGDRFGATGTNGMSENQLDAFQIDLTRRFEGNPFLSSLQIGFRYERLNYLSTGSRNTALGANTGAITQAMSQQLSYASDFFGGKAPGYSANWRTLDVNQVLAAITPVNTAPRSTSNPNGLPAQFAFDPKLGVFLTPYGLVNNYWDPNYYNNNFNNENKILSLYGMGNFDFKLGSVRISGNVGLRYERTKNQVNALDCANCSSTNANAPLPINHSLLTRTFNRTYDYWLPSAMFKAELTSKLVLRGAYYKTYVRPQPRDTTPITFVQEPVAPVPPSVVPTVSPSYTVTLGAPSLKPYTATSFDASLEWYNRSGSIIAIAAYQKNVKGYIGPITDKNVLCPADGRFNGIDYGLGALQVVGPNCRTTRTFINPAGAQETAVVLVTGNINQSPIRVRGLEFSIQQNFDFLPGFLKDFGAAANYSYTTISGTDVNGNKVTLPSVSKHNINLIGFYETKLFGVRVVFNRRGKYDLAAGNSFVGDARSVKARSQLDASATLNITKWISLSVDAFNLTDATRSEYESDPMLPRRIDYDGRTFQATIRASF</sequence>
<accession>A0A5B8LIC9</accession>
<dbReference type="Pfam" id="PF07715">
    <property type="entry name" value="Plug"/>
    <property type="match status" value="1"/>
</dbReference>
<evidence type="ECO:0000256" key="4">
    <source>
        <dbReference type="RuleBase" id="RU003357"/>
    </source>
</evidence>
<evidence type="ECO:0000313" key="8">
    <source>
        <dbReference type="EMBL" id="QDZ07893.1"/>
    </source>
</evidence>
<evidence type="ECO:0000259" key="7">
    <source>
        <dbReference type="Pfam" id="PF07715"/>
    </source>
</evidence>
<dbReference type="InterPro" id="IPR000531">
    <property type="entry name" value="Beta-barrel_TonB"/>
</dbReference>
<organism evidence="8 9">
    <name type="scientific">Sphingomonas panacisoli</name>
    <dbReference type="NCBI Taxonomy" id="1813879"/>
    <lineage>
        <taxon>Bacteria</taxon>
        <taxon>Pseudomonadati</taxon>
        <taxon>Pseudomonadota</taxon>
        <taxon>Alphaproteobacteria</taxon>
        <taxon>Sphingomonadales</taxon>
        <taxon>Sphingomonadaceae</taxon>
        <taxon>Sphingomonas</taxon>
    </lineage>
</organism>
<gene>
    <name evidence="8" type="ORF">FPZ24_10680</name>
</gene>
<comment type="subcellular location">
    <subcellularLocation>
        <location evidence="1 4">Cell outer membrane</location>
    </subcellularLocation>
</comment>
<proteinExistence type="inferred from homology"/>
<dbReference type="NCBIfam" id="TIGR01782">
    <property type="entry name" value="TonB-Xanth-Caul"/>
    <property type="match status" value="1"/>
</dbReference>
<dbReference type="AlphaFoldDB" id="A0A5B8LIC9"/>
<keyword evidence="5" id="KW-0732">Signal</keyword>
<comment type="similarity">
    <text evidence="4">Belongs to the TonB-dependent receptor family.</text>
</comment>
<dbReference type="InterPro" id="IPR010104">
    <property type="entry name" value="TonB_rcpt_bac"/>
</dbReference>
<dbReference type="InterPro" id="IPR012910">
    <property type="entry name" value="Plug_dom"/>
</dbReference>
<reference evidence="8 9" key="1">
    <citation type="submission" date="2019-07" db="EMBL/GenBank/DDBJ databases">
        <title>Full genome sequence of Sphingomonas sp. 4R-6-7(HKS19).</title>
        <authorList>
            <person name="Im W.-T."/>
        </authorList>
    </citation>
    <scope>NUCLEOTIDE SEQUENCE [LARGE SCALE GENOMIC DNA]</scope>
    <source>
        <strain evidence="8 9">HKS19</strain>
    </source>
</reference>
<feature type="domain" description="TonB-dependent receptor-like beta-barrel" evidence="6">
    <location>
        <begin position="484"/>
        <end position="1002"/>
    </location>
</feature>
<keyword evidence="8" id="KW-0675">Receptor</keyword>
<keyword evidence="4" id="KW-0798">TonB box</keyword>